<keyword evidence="2" id="KW-1185">Reference proteome</keyword>
<gene>
    <name evidence="1" type="ORF">FLA105534_02611</name>
</gene>
<evidence type="ECO:0000313" key="2">
    <source>
        <dbReference type="Proteomes" id="UP000479938"/>
    </source>
</evidence>
<dbReference type="Proteomes" id="UP000479938">
    <property type="component" value="Unassembled WGS sequence"/>
</dbReference>
<sequence length="125" mass="13475">MSKEENFEKLGSVEVSLSVAETWTANYRKASAEQDELGKKTGAYLIPLATLKSVLANPIDAVRAYKAINAAGEQVLVFVGTKLDEKGIYRDVFFSGEGAVENAESVVYDATRPCPPYGDPTSPLV</sequence>
<organism evidence="1 2">
    <name type="scientific">Flavobacterium bizetiae</name>
    <dbReference type="NCBI Taxonomy" id="2704140"/>
    <lineage>
        <taxon>Bacteria</taxon>
        <taxon>Pseudomonadati</taxon>
        <taxon>Bacteroidota</taxon>
        <taxon>Flavobacteriia</taxon>
        <taxon>Flavobacteriales</taxon>
        <taxon>Flavobacteriaceae</taxon>
        <taxon>Flavobacterium</taxon>
    </lineage>
</organism>
<protein>
    <submittedName>
        <fullName evidence="1">Uncharacterized protein</fullName>
    </submittedName>
</protein>
<accession>A0A6J4GMV7</accession>
<reference evidence="1 2" key="1">
    <citation type="submission" date="2020-02" db="EMBL/GenBank/DDBJ databases">
        <authorList>
            <person name="Criscuolo A."/>
        </authorList>
    </citation>
    <scope>NUCLEOTIDE SEQUENCE [LARGE SCALE GENOMIC DNA]</scope>
    <source>
        <strain evidence="1">CIP105534</strain>
    </source>
</reference>
<dbReference type="AlphaFoldDB" id="A0A6J4GMV7"/>
<dbReference type="EMBL" id="CADCSU010000097">
    <property type="protein sequence ID" value="CAA9199418.1"/>
    <property type="molecule type" value="Genomic_DNA"/>
</dbReference>
<proteinExistence type="predicted"/>
<name>A0A6J4GMV7_9FLAO</name>
<dbReference type="RefSeq" id="WP_173971187.1">
    <property type="nucleotide sequence ID" value="NZ_CADCSU010000097.1"/>
</dbReference>
<evidence type="ECO:0000313" key="1">
    <source>
        <dbReference type="EMBL" id="CAA9199418.1"/>
    </source>
</evidence>